<comment type="caution">
    <text evidence="2">The sequence shown here is derived from an EMBL/GenBank/DDBJ whole genome shotgun (WGS) entry which is preliminary data.</text>
</comment>
<name>A0AAW3ZDK5_9GAMM</name>
<dbReference type="AlphaFoldDB" id="A0AAW3ZDK5"/>
<dbReference type="Proteomes" id="UP000613768">
    <property type="component" value="Unassembled WGS sequence"/>
</dbReference>
<dbReference type="RefSeq" id="WP_192027608.1">
    <property type="nucleotide sequence ID" value="NZ_JACYTR010000001.1"/>
</dbReference>
<evidence type="ECO:0000313" key="2">
    <source>
        <dbReference type="EMBL" id="MBD8524266.1"/>
    </source>
</evidence>
<keyword evidence="3" id="KW-1185">Reference proteome</keyword>
<proteinExistence type="predicted"/>
<evidence type="ECO:0000256" key="1">
    <source>
        <dbReference type="SAM" id="SignalP"/>
    </source>
</evidence>
<feature type="signal peptide" evidence="1">
    <location>
        <begin position="1"/>
        <end position="18"/>
    </location>
</feature>
<evidence type="ECO:0000313" key="3">
    <source>
        <dbReference type="Proteomes" id="UP000613768"/>
    </source>
</evidence>
<protein>
    <submittedName>
        <fullName evidence="2">Uncharacterized protein</fullName>
    </submittedName>
</protein>
<reference evidence="2 3" key="1">
    <citation type="submission" date="2020-09" db="EMBL/GenBank/DDBJ databases">
        <title>Pseudoxanthomonas sp. CAU 1598 isolated from sand of Yaerae Beach.</title>
        <authorList>
            <person name="Kim W."/>
        </authorList>
    </citation>
    <scope>NUCLEOTIDE SEQUENCE [LARGE SCALE GENOMIC DNA]</scope>
    <source>
        <strain evidence="2 3">CAU 1598</strain>
    </source>
</reference>
<dbReference type="EMBL" id="JACYTR010000001">
    <property type="protein sequence ID" value="MBD8524266.1"/>
    <property type="molecule type" value="Genomic_DNA"/>
</dbReference>
<sequence>MKPYAMCLLLLGATSATAAERLDMSDPDQRQFCANLTLLIGQMAMESHGKELRAQDTDTYKKIVEVGPGTELADALARFSDQMRGRMKPELVGPYSTYSLCLGIAEELVTGPVADEIGQVCNSAPAGEELTCMRLFFEDLAPAAASESGTKAQAQSATSEE</sequence>
<feature type="chain" id="PRO_5043969051" evidence="1">
    <location>
        <begin position="19"/>
        <end position="161"/>
    </location>
</feature>
<accession>A0AAW3ZDK5</accession>
<organism evidence="2 3">
    <name type="scientific">Pseudomarimonas arenosa</name>
    <dbReference type="NCBI Taxonomy" id="2774145"/>
    <lineage>
        <taxon>Bacteria</taxon>
        <taxon>Pseudomonadati</taxon>
        <taxon>Pseudomonadota</taxon>
        <taxon>Gammaproteobacteria</taxon>
        <taxon>Lysobacterales</taxon>
        <taxon>Lysobacteraceae</taxon>
        <taxon>Pseudomarimonas</taxon>
    </lineage>
</organism>
<gene>
    <name evidence="2" type="ORF">IFO71_00785</name>
</gene>
<keyword evidence="1" id="KW-0732">Signal</keyword>